<name>A0A1F5PIY6_9BACT</name>
<dbReference type="GO" id="GO:0006011">
    <property type="term" value="P:UDP-alpha-D-glucose metabolic process"/>
    <property type="evidence" value="ECO:0007669"/>
    <property type="project" value="InterPro"/>
</dbReference>
<evidence type="ECO:0000256" key="3">
    <source>
        <dbReference type="ARBA" id="ARBA00022679"/>
    </source>
</evidence>
<dbReference type="Proteomes" id="UP000178377">
    <property type="component" value="Unassembled WGS sequence"/>
</dbReference>
<organism evidence="7 8">
    <name type="scientific">Candidatus Doudnabacteria bacterium RIFCSPHIGHO2_01_FULL_50_11</name>
    <dbReference type="NCBI Taxonomy" id="1817828"/>
    <lineage>
        <taxon>Bacteria</taxon>
        <taxon>Candidatus Doudnaibacteriota</taxon>
    </lineage>
</organism>
<dbReference type="InterPro" id="IPR005771">
    <property type="entry name" value="GalU_uridylyltTrfase_bac/arc"/>
</dbReference>
<evidence type="ECO:0000259" key="6">
    <source>
        <dbReference type="Pfam" id="PF00483"/>
    </source>
</evidence>
<dbReference type="STRING" id="1817828.A2722_03765"/>
<keyword evidence="4 7" id="KW-0548">Nucleotidyltransferase</keyword>
<evidence type="ECO:0000256" key="5">
    <source>
        <dbReference type="ARBA" id="ARBA00048128"/>
    </source>
</evidence>
<evidence type="ECO:0000313" key="8">
    <source>
        <dbReference type="Proteomes" id="UP000178377"/>
    </source>
</evidence>
<dbReference type="InterPro" id="IPR005835">
    <property type="entry name" value="NTP_transferase_dom"/>
</dbReference>
<comment type="caution">
    <text evidence="7">The sequence shown here is derived from an EMBL/GenBank/DDBJ whole genome shotgun (WGS) entry which is preliminary data.</text>
</comment>
<protein>
    <recommendedName>
        <fullName evidence="2">UTP--glucose-1-phosphate uridylyltransferase</fullName>
        <ecNumber evidence="2">2.7.7.9</ecNumber>
    </recommendedName>
</protein>
<reference evidence="7 8" key="1">
    <citation type="journal article" date="2016" name="Nat. Commun.">
        <title>Thousands of microbial genomes shed light on interconnected biogeochemical processes in an aquifer system.</title>
        <authorList>
            <person name="Anantharaman K."/>
            <person name="Brown C.T."/>
            <person name="Hug L.A."/>
            <person name="Sharon I."/>
            <person name="Castelle C.J."/>
            <person name="Probst A.J."/>
            <person name="Thomas B.C."/>
            <person name="Singh A."/>
            <person name="Wilkins M.J."/>
            <person name="Karaoz U."/>
            <person name="Brodie E.L."/>
            <person name="Williams K.H."/>
            <person name="Hubbard S.S."/>
            <person name="Banfield J.F."/>
        </authorList>
    </citation>
    <scope>NUCLEOTIDE SEQUENCE [LARGE SCALE GENOMIC DNA]</scope>
</reference>
<dbReference type="EMBL" id="MFEO01000015">
    <property type="protein sequence ID" value="OGE89903.1"/>
    <property type="molecule type" value="Genomic_DNA"/>
</dbReference>
<dbReference type="PANTHER" id="PTHR43197:SF1">
    <property type="entry name" value="UTP--GLUCOSE-1-PHOSPHATE URIDYLYLTRANSFERASE"/>
    <property type="match status" value="1"/>
</dbReference>
<keyword evidence="3 7" id="KW-0808">Transferase</keyword>
<gene>
    <name evidence="7" type="ORF">A2722_03765</name>
</gene>
<evidence type="ECO:0000256" key="4">
    <source>
        <dbReference type="ARBA" id="ARBA00022695"/>
    </source>
</evidence>
<dbReference type="EC" id="2.7.7.9" evidence="2"/>
<comment type="similarity">
    <text evidence="1">Belongs to the UDPGP type 2 family.</text>
</comment>
<comment type="catalytic activity">
    <reaction evidence="5">
        <text>alpha-D-glucose 1-phosphate + UTP + H(+) = UDP-alpha-D-glucose + diphosphate</text>
        <dbReference type="Rhea" id="RHEA:19889"/>
        <dbReference type="ChEBI" id="CHEBI:15378"/>
        <dbReference type="ChEBI" id="CHEBI:33019"/>
        <dbReference type="ChEBI" id="CHEBI:46398"/>
        <dbReference type="ChEBI" id="CHEBI:58601"/>
        <dbReference type="ChEBI" id="CHEBI:58885"/>
        <dbReference type="EC" id="2.7.7.9"/>
    </reaction>
</comment>
<dbReference type="SUPFAM" id="SSF53448">
    <property type="entry name" value="Nucleotide-diphospho-sugar transferases"/>
    <property type="match status" value="1"/>
</dbReference>
<sequence>MKVRKCIIPVAGFGTRFLPATKALPKEMLPILDKPVVQYIVEEAVASGIEDIILVTGQNKRAVEDHFDYHPELEGWLEKTKKYEKLEQIRRTARLANFIYIRQKGPYGNGTPILNARHLIGNEPFAVAFGDDLFIGKEPRLKQMIEVFEKYGDPVLCGVKVSAEDTKKYGMIEGTEVEKSIYQVKKLKEKPGPTHTTSRLASIGGFILTPEI</sequence>
<proteinExistence type="inferred from homology"/>
<dbReference type="PANTHER" id="PTHR43197">
    <property type="entry name" value="UTP--GLUCOSE-1-PHOSPHATE URIDYLYLTRANSFERASE"/>
    <property type="match status" value="1"/>
</dbReference>
<accession>A0A1F5PIY6</accession>
<dbReference type="Pfam" id="PF00483">
    <property type="entry name" value="NTP_transferase"/>
    <property type="match status" value="1"/>
</dbReference>
<evidence type="ECO:0000256" key="1">
    <source>
        <dbReference type="ARBA" id="ARBA00006890"/>
    </source>
</evidence>
<feature type="domain" description="Nucleotidyl transferase" evidence="6">
    <location>
        <begin position="6"/>
        <end position="212"/>
    </location>
</feature>
<evidence type="ECO:0000256" key="2">
    <source>
        <dbReference type="ARBA" id="ARBA00012415"/>
    </source>
</evidence>
<dbReference type="AlphaFoldDB" id="A0A1F5PIY6"/>
<dbReference type="InterPro" id="IPR029044">
    <property type="entry name" value="Nucleotide-diphossugar_trans"/>
</dbReference>
<dbReference type="GO" id="GO:0003983">
    <property type="term" value="F:UTP:glucose-1-phosphate uridylyltransferase activity"/>
    <property type="evidence" value="ECO:0007669"/>
    <property type="project" value="UniProtKB-EC"/>
</dbReference>
<evidence type="ECO:0000313" key="7">
    <source>
        <dbReference type="EMBL" id="OGE89903.1"/>
    </source>
</evidence>
<dbReference type="Gene3D" id="3.90.550.10">
    <property type="entry name" value="Spore Coat Polysaccharide Biosynthesis Protein SpsA, Chain A"/>
    <property type="match status" value="1"/>
</dbReference>
<feature type="non-terminal residue" evidence="7">
    <location>
        <position position="212"/>
    </location>
</feature>